<evidence type="ECO:0000313" key="2">
    <source>
        <dbReference type="Proteomes" id="UP000250572"/>
    </source>
</evidence>
<gene>
    <name evidence="1" type="ORF">CCH79_00004857</name>
</gene>
<organism evidence="1 2">
    <name type="scientific">Gambusia affinis</name>
    <name type="common">Western mosquitofish</name>
    <name type="synonym">Heterandria affinis</name>
    <dbReference type="NCBI Taxonomy" id="33528"/>
    <lineage>
        <taxon>Eukaryota</taxon>
        <taxon>Metazoa</taxon>
        <taxon>Chordata</taxon>
        <taxon>Craniata</taxon>
        <taxon>Vertebrata</taxon>
        <taxon>Euteleostomi</taxon>
        <taxon>Actinopterygii</taxon>
        <taxon>Neopterygii</taxon>
        <taxon>Teleostei</taxon>
        <taxon>Neoteleostei</taxon>
        <taxon>Acanthomorphata</taxon>
        <taxon>Ovalentaria</taxon>
        <taxon>Atherinomorphae</taxon>
        <taxon>Cyprinodontiformes</taxon>
        <taxon>Poeciliidae</taxon>
        <taxon>Poeciliinae</taxon>
        <taxon>Gambusia</taxon>
    </lineage>
</organism>
<protein>
    <recommendedName>
        <fullName evidence="3">Fibronectin type-III domain-containing protein</fullName>
    </recommendedName>
</protein>
<dbReference type="EMBL" id="NHOQ01002268">
    <property type="protein sequence ID" value="PWA18977.1"/>
    <property type="molecule type" value="Genomic_DNA"/>
</dbReference>
<evidence type="ECO:0008006" key="3">
    <source>
        <dbReference type="Google" id="ProtNLM"/>
    </source>
</evidence>
<name>A0A315V6R1_GAMAF</name>
<comment type="caution">
    <text evidence="1">The sequence shown here is derived from an EMBL/GenBank/DDBJ whole genome shotgun (WGS) entry which is preliminary data.</text>
</comment>
<dbReference type="AlphaFoldDB" id="A0A315V6R1"/>
<proteinExistence type="predicted"/>
<evidence type="ECO:0000313" key="1">
    <source>
        <dbReference type="EMBL" id="PWA18977.1"/>
    </source>
</evidence>
<sequence>MPRNMQTNHSATRMIGWEHVCPRAERTPGVLCCLTLAGRLTWRQPAEPHGDDLTYSVFYSQEGTSRYSHDLTGGDLTGDYCTGASRQSLLAAPGVSAMTSELCRGDSPSRHASPPV</sequence>
<accession>A0A315V6R1</accession>
<reference evidence="1 2" key="1">
    <citation type="journal article" date="2018" name="G3 (Bethesda)">
        <title>A High-Quality Reference Genome for the Invasive Mosquitofish Gambusia affinis Using a Chicago Library.</title>
        <authorList>
            <person name="Hoffberg S.L."/>
            <person name="Troendle N.J."/>
            <person name="Glenn T.C."/>
            <person name="Mahmud O."/>
            <person name="Louha S."/>
            <person name="Chalopin D."/>
            <person name="Bennetzen J.L."/>
            <person name="Mauricio R."/>
        </authorList>
    </citation>
    <scope>NUCLEOTIDE SEQUENCE [LARGE SCALE GENOMIC DNA]</scope>
    <source>
        <strain evidence="1">NE01/NJP1002.9</strain>
        <tissue evidence="1">Muscle</tissue>
    </source>
</reference>
<keyword evidence="2" id="KW-1185">Reference proteome</keyword>
<dbReference type="Proteomes" id="UP000250572">
    <property type="component" value="Unassembled WGS sequence"/>
</dbReference>